<dbReference type="PANTHER" id="PTHR14957">
    <property type="entry name" value="UBIQUITIN-LIKE-CONJUGATING ENZYME ATG10"/>
    <property type="match status" value="1"/>
</dbReference>
<dbReference type="GO" id="GO:0005829">
    <property type="term" value="C:cytosol"/>
    <property type="evidence" value="ECO:0007669"/>
    <property type="project" value="TreeGrafter"/>
</dbReference>
<dbReference type="Pfam" id="PF03987">
    <property type="entry name" value="Autophagy_act_C"/>
    <property type="match status" value="1"/>
</dbReference>
<dbReference type="GO" id="GO:0000045">
    <property type="term" value="P:autophagosome assembly"/>
    <property type="evidence" value="ECO:0007669"/>
    <property type="project" value="TreeGrafter"/>
</dbReference>
<dbReference type="InterPro" id="IPR007135">
    <property type="entry name" value="Atg3/Atg10"/>
</dbReference>
<keyword evidence="5" id="KW-0072">Autophagy</keyword>
<sequence length="119" mass="14022">MALEWEKYLNCVKHFLSVSDSIDDGWFGVETLDCKKLPENYYLYKKSASEVPTMTLTNTFMFEEERMLESQLDILSLRDKSQYTSEQIIWEYNILYSPSYSVPVLYFNVRNTSGKLLSL</sequence>
<dbReference type="Gene3D" id="3.30.1460.50">
    <property type="match status" value="1"/>
</dbReference>
<dbReference type="AlphaFoldDB" id="A0A1B6IJB0"/>
<evidence type="ECO:0000256" key="4">
    <source>
        <dbReference type="ARBA" id="ARBA00022786"/>
    </source>
</evidence>
<comment type="similarity">
    <text evidence="1">Belongs to the ATG10 family.</text>
</comment>
<reference evidence="7" key="1">
    <citation type="submission" date="2015-11" db="EMBL/GenBank/DDBJ databases">
        <title>De novo transcriptome assembly of four potential Pierce s Disease insect vectors from Arizona vineyards.</title>
        <authorList>
            <person name="Tassone E.E."/>
        </authorList>
    </citation>
    <scope>NUCLEOTIDE SEQUENCE</scope>
</reference>
<name>A0A1B6IJB0_9HEMI</name>
<evidence type="ECO:0000256" key="6">
    <source>
        <dbReference type="ARBA" id="ARBA00029833"/>
    </source>
</evidence>
<protein>
    <recommendedName>
        <fullName evidence="2">Ubiquitin-like-conjugating enzyme ATG10</fullName>
    </recommendedName>
    <alternativeName>
        <fullName evidence="6">Autophagy-related protein 10</fullName>
    </alternativeName>
</protein>
<keyword evidence="4" id="KW-0833">Ubl conjugation pathway</keyword>
<proteinExistence type="inferred from homology"/>
<organism evidence="7">
    <name type="scientific">Homalodisca liturata</name>
    <dbReference type="NCBI Taxonomy" id="320908"/>
    <lineage>
        <taxon>Eukaryota</taxon>
        <taxon>Metazoa</taxon>
        <taxon>Ecdysozoa</taxon>
        <taxon>Arthropoda</taxon>
        <taxon>Hexapoda</taxon>
        <taxon>Insecta</taxon>
        <taxon>Pterygota</taxon>
        <taxon>Neoptera</taxon>
        <taxon>Paraneoptera</taxon>
        <taxon>Hemiptera</taxon>
        <taxon>Auchenorrhyncha</taxon>
        <taxon>Membracoidea</taxon>
        <taxon>Cicadellidae</taxon>
        <taxon>Cicadellinae</taxon>
        <taxon>Proconiini</taxon>
        <taxon>Homalodisca</taxon>
    </lineage>
</organism>
<evidence type="ECO:0000313" key="7">
    <source>
        <dbReference type="EMBL" id="JAS86993.1"/>
    </source>
</evidence>
<dbReference type="GO" id="GO:0000422">
    <property type="term" value="P:autophagy of mitochondrion"/>
    <property type="evidence" value="ECO:0007669"/>
    <property type="project" value="TreeGrafter"/>
</dbReference>
<dbReference type="GO" id="GO:0061651">
    <property type="term" value="F:Atg12 conjugating enzyme activity"/>
    <property type="evidence" value="ECO:0007669"/>
    <property type="project" value="TreeGrafter"/>
</dbReference>
<keyword evidence="3" id="KW-0808">Transferase</keyword>
<accession>A0A1B6IJB0</accession>
<gene>
    <name evidence="7" type="ORF">g.18739</name>
</gene>
<feature type="non-terminal residue" evidence="7">
    <location>
        <position position="119"/>
    </location>
</feature>
<dbReference type="GO" id="GO:0032446">
    <property type="term" value="P:protein modification by small protein conjugation"/>
    <property type="evidence" value="ECO:0007669"/>
    <property type="project" value="TreeGrafter"/>
</dbReference>
<dbReference type="EMBL" id="GECU01020713">
    <property type="protein sequence ID" value="JAS86993.1"/>
    <property type="molecule type" value="Transcribed_RNA"/>
</dbReference>
<evidence type="ECO:0000256" key="1">
    <source>
        <dbReference type="ARBA" id="ARBA00005696"/>
    </source>
</evidence>
<evidence type="ECO:0000256" key="5">
    <source>
        <dbReference type="ARBA" id="ARBA00023006"/>
    </source>
</evidence>
<evidence type="ECO:0000256" key="2">
    <source>
        <dbReference type="ARBA" id="ARBA00021099"/>
    </source>
</evidence>
<dbReference type="PANTHER" id="PTHR14957:SF1">
    <property type="entry name" value="UBIQUITIN-LIKE-CONJUGATING ENZYME ATG10"/>
    <property type="match status" value="1"/>
</dbReference>
<evidence type="ECO:0000256" key="3">
    <source>
        <dbReference type="ARBA" id="ARBA00022679"/>
    </source>
</evidence>